<feature type="compositionally biased region" description="Low complexity" evidence="1">
    <location>
        <begin position="85"/>
        <end position="99"/>
    </location>
</feature>
<dbReference type="EMBL" id="JASJQH010007334">
    <property type="protein sequence ID" value="KAK9710595.1"/>
    <property type="molecule type" value="Genomic_DNA"/>
</dbReference>
<sequence>MKFFFLYALVALSSVTTQNTSMPAKECLAKCDQSNALWVTCAAECVGVPHPTNKDVQETKDCFNKCSKNDGNCQNNCIKTHFIGNNSDNQSPDNSNASPIISGSRTIAKPTGTNGSSTNISSQTTTTGASDIATSTGANRSPSVTAQNGSIKNDVSIVAIGMLMGSLVWTQS</sequence>
<comment type="caution">
    <text evidence="3">The sequence shown here is derived from an EMBL/GenBank/DDBJ whole genome shotgun (WGS) entry which is preliminary data.</text>
</comment>
<proteinExistence type="predicted"/>
<evidence type="ECO:0000313" key="3">
    <source>
        <dbReference type="EMBL" id="KAK9710595.1"/>
    </source>
</evidence>
<gene>
    <name evidence="3" type="ORF">K7432_008354</name>
</gene>
<keyword evidence="4" id="KW-1185">Reference proteome</keyword>
<evidence type="ECO:0000313" key="4">
    <source>
        <dbReference type="Proteomes" id="UP001479436"/>
    </source>
</evidence>
<dbReference type="Proteomes" id="UP001479436">
    <property type="component" value="Unassembled WGS sequence"/>
</dbReference>
<feature type="compositionally biased region" description="Low complexity" evidence="1">
    <location>
        <begin position="111"/>
        <end position="128"/>
    </location>
</feature>
<evidence type="ECO:0000256" key="2">
    <source>
        <dbReference type="SAM" id="SignalP"/>
    </source>
</evidence>
<feature type="signal peptide" evidence="2">
    <location>
        <begin position="1"/>
        <end position="17"/>
    </location>
</feature>
<evidence type="ECO:0000256" key="1">
    <source>
        <dbReference type="SAM" id="MobiDB-lite"/>
    </source>
</evidence>
<feature type="region of interest" description="Disordered" evidence="1">
    <location>
        <begin position="84"/>
        <end position="148"/>
    </location>
</feature>
<organism evidence="3 4">
    <name type="scientific">Basidiobolus ranarum</name>
    <dbReference type="NCBI Taxonomy" id="34480"/>
    <lineage>
        <taxon>Eukaryota</taxon>
        <taxon>Fungi</taxon>
        <taxon>Fungi incertae sedis</taxon>
        <taxon>Zoopagomycota</taxon>
        <taxon>Entomophthoromycotina</taxon>
        <taxon>Basidiobolomycetes</taxon>
        <taxon>Basidiobolales</taxon>
        <taxon>Basidiobolaceae</taxon>
        <taxon>Basidiobolus</taxon>
    </lineage>
</organism>
<feature type="chain" id="PRO_5046933128" evidence="2">
    <location>
        <begin position="18"/>
        <end position="172"/>
    </location>
</feature>
<accession>A0ABR2VYR1</accession>
<reference evidence="3 4" key="1">
    <citation type="submission" date="2023-04" db="EMBL/GenBank/DDBJ databases">
        <title>Genome of Basidiobolus ranarum AG-B5.</title>
        <authorList>
            <person name="Stajich J.E."/>
            <person name="Carter-House D."/>
            <person name="Gryganskyi A."/>
        </authorList>
    </citation>
    <scope>NUCLEOTIDE SEQUENCE [LARGE SCALE GENOMIC DNA]</scope>
    <source>
        <strain evidence="3 4">AG-B5</strain>
    </source>
</reference>
<feature type="compositionally biased region" description="Polar residues" evidence="1">
    <location>
        <begin position="132"/>
        <end position="148"/>
    </location>
</feature>
<keyword evidence="2" id="KW-0732">Signal</keyword>
<protein>
    <submittedName>
        <fullName evidence="3">Uncharacterized protein</fullName>
    </submittedName>
</protein>
<name>A0ABR2VYR1_9FUNG</name>